<keyword evidence="12" id="KW-1185">Reference proteome</keyword>
<keyword evidence="6" id="KW-0812">Transmembrane</keyword>
<dbReference type="CDD" id="cd06225">
    <property type="entry name" value="HAMP"/>
    <property type="match status" value="1"/>
</dbReference>
<dbReference type="AlphaFoldDB" id="A0A2K8P7I3"/>
<dbReference type="InterPro" id="IPR003661">
    <property type="entry name" value="HisK_dim/P_dom"/>
</dbReference>
<dbReference type="RefSeq" id="WP_051841280.1">
    <property type="nucleotide sequence ID" value="NZ_CP024985.1"/>
</dbReference>
<protein>
    <recommendedName>
        <fullName evidence="3">histidine kinase</fullName>
        <ecNumber evidence="3">2.7.13.3</ecNumber>
    </recommendedName>
</protein>
<evidence type="ECO:0000256" key="2">
    <source>
        <dbReference type="ARBA" id="ARBA00004236"/>
    </source>
</evidence>
<evidence type="ECO:0000256" key="9">
    <source>
        <dbReference type="ARBA" id="ARBA00023012"/>
    </source>
</evidence>
<dbReference type="PROSITE" id="PS50109">
    <property type="entry name" value="HIS_KIN"/>
    <property type="match status" value="1"/>
</dbReference>
<comment type="catalytic activity">
    <reaction evidence="1">
        <text>ATP + protein L-histidine = ADP + protein N-phospho-L-histidine.</text>
        <dbReference type="EC" id="2.7.13.3"/>
    </reaction>
</comment>
<evidence type="ECO:0000256" key="4">
    <source>
        <dbReference type="ARBA" id="ARBA00022553"/>
    </source>
</evidence>
<keyword evidence="5 11" id="KW-0808">Transferase</keyword>
<keyword evidence="10" id="KW-0472">Membrane</keyword>
<name>A0A2K8P7I3_STRLA</name>
<dbReference type="Pfam" id="PF00512">
    <property type="entry name" value="HisKA"/>
    <property type="match status" value="1"/>
</dbReference>
<evidence type="ECO:0000313" key="11">
    <source>
        <dbReference type="EMBL" id="ATZ22438.1"/>
    </source>
</evidence>
<dbReference type="Proteomes" id="UP000231791">
    <property type="component" value="Chromosome"/>
</dbReference>
<dbReference type="GO" id="GO:0000155">
    <property type="term" value="F:phosphorelay sensor kinase activity"/>
    <property type="evidence" value="ECO:0007669"/>
    <property type="project" value="InterPro"/>
</dbReference>
<dbReference type="Gene3D" id="3.30.565.10">
    <property type="entry name" value="Histidine kinase-like ATPase, C-terminal domain"/>
    <property type="match status" value="1"/>
</dbReference>
<dbReference type="InterPro" id="IPR050428">
    <property type="entry name" value="TCS_sensor_his_kinase"/>
</dbReference>
<accession>A0A2K8P7I3</accession>
<dbReference type="GO" id="GO:0005886">
    <property type="term" value="C:plasma membrane"/>
    <property type="evidence" value="ECO:0007669"/>
    <property type="project" value="UniProtKB-SubCell"/>
</dbReference>
<dbReference type="SMART" id="SM00387">
    <property type="entry name" value="HATPase_c"/>
    <property type="match status" value="1"/>
</dbReference>
<dbReference type="Gene3D" id="1.10.287.130">
    <property type="match status" value="1"/>
</dbReference>
<dbReference type="InterPro" id="IPR005467">
    <property type="entry name" value="His_kinase_dom"/>
</dbReference>
<dbReference type="CDD" id="cd00075">
    <property type="entry name" value="HATPase"/>
    <property type="match status" value="1"/>
</dbReference>
<dbReference type="SMART" id="SM00388">
    <property type="entry name" value="HisKA"/>
    <property type="match status" value="1"/>
</dbReference>
<evidence type="ECO:0000256" key="5">
    <source>
        <dbReference type="ARBA" id="ARBA00022679"/>
    </source>
</evidence>
<dbReference type="OrthoDB" id="9786919at2"/>
<dbReference type="EMBL" id="CP024985">
    <property type="protein sequence ID" value="ATZ22438.1"/>
    <property type="molecule type" value="Genomic_DNA"/>
</dbReference>
<reference evidence="11 12" key="1">
    <citation type="submission" date="2017-11" db="EMBL/GenBank/DDBJ databases">
        <title>Complete genome sequence of Streptomyces lavendulae subsp. lavendulae CCM 3239 (formerly 'Streptomyces aureofaciens CCM 3239'), the producer of the angucycline-type antibiotic auricin.</title>
        <authorList>
            <person name="Busche T."/>
            <person name="Novakova R."/>
            <person name="Al'Dilaimi A."/>
            <person name="Homerova D."/>
            <person name="Feckova L."/>
            <person name="Rezuchova B."/>
            <person name="Mingyar E."/>
            <person name="Csolleiova D."/>
            <person name="Bekeova C."/>
            <person name="Winkler A."/>
            <person name="Sevcikova B."/>
            <person name="Kalinowski J."/>
            <person name="Kormanec J."/>
            <person name="Ruckert C."/>
        </authorList>
    </citation>
    <scope>NUCLEOTIDE SEQUENCE [LARGE SCALE GENOMIC DNA]</scope>
    <source>
        <strain evidence="11 12">CCM 3239</strain>
    </source>
</reference>
<dbReference type="SUPFAM" id="SSF158472">
    <property type="entry name" value="HAMP domain-like"/>
    <property type="match status" value="1"/>
</dbReference>
<dbReference type="SUPFAM" id="SSF47384">
    <property type="entry name" value="Homodimeric domain of signal transducing histidine kinase"/>
    <property type="match status" value="1"/>
</dbReference>
<dbReference type="InterPro" id="IPR004358">
    <property type="entry name" value="Sig_transdc_His_kin-like_C"/>
</dbReference>
<keyword evidence="4" id="KW-0597">Phosphoprotein</keyword>
<dbReference type="GeneID" id="49381682"/>
<keyword evidence="7 11" id="KW-0418">Kinase</keyword>
<organism evidence="11 12">
    <name type="scientific">Streptomyces lavendulae subsp. lavendulae</name>
    <dbReference type="NCBI Taxonomy" id="58340"/>
    <lineage>
        <taxon>Bacteria</taxon>
        <taxon>Bacillati</taxon>
        <taxon>Actinomycetota</taxon>
        <taxon>Actinomycetes</taxon>
        <taxon>Kitasatosporales</taxon>
        <taxon>Streptomycetaceae</taxon>
        <taxon>Streptomyces</taxon>
    </lineage>
</organism>
<dbReference type="PRINTS" id="PR00344">
    <property type="entry name" value="BCTRLSENSOR"/>
</dbReference>
<sequence length="438" mass="46785">MLRAKITLVVVAAAALAMTLAATLSYRGVSDVVAEQFDRALQDRAVTVVALLGVSRTPPVRPDTTEQVVEAGGAVRPLDPGRVALPAPESALGVARGERDSAREDITVDGAEYGVLTVPLPGGGALMVAQHYAGAERIDHAFLWRVPWTTVAATALSALLSWLALDRILRPVRRLARVTRDITTTQDLTTPLPSAGRDEIGQLTRSFASMLAALRRSRAQQQRLVQDASHELRTPLTSVRGSAELLQRGRGRLAPEDEEQILTTLVTEAAALDTLVRELVDLATDRSTEEEPGEVDLTAAAEEAAHRHRRRTGRTVTVTVHGPVPVRARPRAVRRCVDNLLSNALKFSPEDTPVTVHVEGARLSVRDHGPGIAPDERSAVFGRFYRGPRTQAVPGSGLGLAIVHDLVTADEGTVFATAAPDGGAEVGFRLPPHAPAAR</sequence>
<dbReference type="SUPFAM" id="SSF55874">
    <property type="entry name" value="ATPase domain of HSP90 chaperone/DNA topoisomerase II/histidine kinase"/>
    <property type="match status" value="1"/>
</dbReference>
<evidence type="ECO:0000256" key="10">
    <source>
        <dbReference type="ARBA" id="ARBA00023136"/>
    </source>
</evidence>
<dbReference type="CDD" id="cd00082">
    <property type="entry name" value="HisKA"/>
    <property type="match status" value="1"/>
</dbReference>
<evidence type="ECO:0000256" key="7">
    <source>
        <dbReference type="ARBA" id="ARBA00022777"/>
    </source>
</evidence>
<dbReference type="PROSITE" id="PS50885">
    <property type="entry name" value="HAMP"/>
    <property type="match status" value="1"/>
</dbReference>
<dbReference type="InterPro" id="IPR003660">
    <property type="entry name" value="HAMP_dom"/>
</dbReference>
<proteinExistence type="predicted"/>
<evidence type="ECO:0000313" key="12">
    <source>
        <dbReference type="Proteomes" id="UP000231791"/>
    </source>
</evidence>
<dbReference type="KEGG" id="slx:SLAV_02570"/>
<dbReference type="EC" id="2.7.13.3" evidence="3"/>
<dbReference type="PANTHER" id="PTHR45436">
    <property type="entry name" value="SENSOR HISTIDINE KINASE YKOH"/>
    <property type="match status" value="1"/>
</dbReference>
<evidence type="ECO:0000256" key="3">
    <source>
        <dbReference type="ARBA" id="ARBA00012438"/>
    </source>
</evidence>
<dbReference type="Gene3D" id="6.10.340.10">
    <property type="match status" value="1"/>
</dbReference>
<evidence type="ECO:0000256" key="1">
    <source>
        <dbReference type="ARBA" id="ARBA00000085"/>
    </source>
</evidence>
<dbReference type="PANTHER" id="PTHR45436:SF5">
    <property type="entry name" value="SENSOR HISTIDINE KINASE TRCS"/>
    <property type="match status" value="1"/>
</dbReference>
<evidence type="ECO:0000256" key="8">
    <source>
        <dbReference type="ARBA" id="ARBA00022989"/>
    </source>
</evidence>
<dbReference type="InterPro" id="IPR036890">
    <property type="entry name" value="HATPase_C_sf"/>
</dbReference>
<dbReference type="Pfam" id="PF00672">
    <property type="entry name" value="HAMP"/>
    <property type="match status" value="1"/>
</dbReference>
<comment type="subcellular location">
    <subcellularLocation>
        <location evidence="2">Cell membrane</location>
    </subcellularLocation>
</comment>
<dbReference type="InterPro" id="IPR003594">
    <property type="entry name" value="HATPase_dom"/>
</dbReference>
<keyword evidence="9" id="KW-0902">Two-component regulatory system</keyword>
<keyword evidence="8" id="KW-1133">Transmembrane helix</keyword>
<dbReference type="Pfam" id="PF02518">
    <property type="entry name" value="HATPase_c"/>
    <property type="match status" value="1"/>
</dbReference>
<evidence type="ECO:0000256" key="6">
    <source>
        <dbReference type="ARBA" id="ARBA00022692"/>
    </source>
</evidence>
<gene>
    <name evidence="11" type="primary">mprB1</name>
    <name evidence="11" type="ORF">SLAV_02570</name>
</gene>
<dbReference type="InterPro" id="IPR036097">
    <property type="entry name" value="HisK_dim/P_sf"/>
</dbReference>
<dbReference type="SMART" id="SM00304">
    <property type="entry name" value="HAMP"/>
    <property type="match status" value="1"/>
</dbReference>